<evidence type="ECO:0000256" key="1">
    <source>
        <dbReference type="ARBA" id="ARBA00009174"/>
    </source>
</evidence>
<evidence type="ECO:0000313" key="5">
    <source>
        <dbReference type="EMBL" id="SOD62589.1"/>
    </source>
</evidence>
<dbReference type="Proteomes" id="UP000219072">
    <property type="component" value="Unassembled WGS sequence"/>
</dbReference>
<dbReference type="PANTHER" id="PTHR30272:SF1">
    <property type="entry name" value="3-HYDROXYACYL-[ACYL-CARRIER-PROTEIN] DEHYDRATASE"/>
    <property type="match status" value="1"/>
</dbReference>
<feature type="domain" description="ApeI dehydratase-like" evidence="4">
    <location>
        <begin position="37"/>
        <end position="122"/>
    </location>
</feature>
<dbReference type="SUPFAM" id="SSF54637">
    <property type="entry name" value="Thioesterase/thiol ester dehydrase-isomerase"/>
    <property type="match status" value="1"/>
</dbReference>
<gene>
    <name evidence="5" type="ORF">SAMN06297387_106166</name>
</gene>
<evidence type="ECO:0000259" key="4">
    <source>
        <dbReference type="Pfam" id="PF22818"/>
    </source>
</evidence>
<feature type="compositionally biased region" description="Low complexity" evidence="3">
    <location>
        <begin position="156"/>
        <end position="172"/>
    </location>
</feature>
<dbReference type="AlphaFoldDB" id="A0A286DV82"/>
<evidence type="ECO:0000256" key="3">
    <source>
        <dbReference type="SAM" id="MobiDB-lite"/>
    </source>
</evidence>
<evidence type="ECO:0000313" key="6">
    <source>
        <dbReference type="Proteomes" id="UP000219072"/>
    </source>
</evidence>
<dbReference type="OrthoDB" id="9787658at2"/>
<feature type="region of interest" description="Disordered" evidence="3">
    <location>
        <begin position="137"/>
        <end position="172"/>
    </location>
</feature>
<dbReference type="Gene3D" id="3.10.129.10">
    <property type="entry name" value="Hotdog Thioesterase"/>
    <property type="match status" value="1"/>
</dbReference>
<dbReference type="PANTHER" id="PTHR30272">
    <property type="entry name" value="3-HYDROXYACYL-[ACYL-CARRIER-PROTEIN] DEHYDRATASE"/>
    <property type="match status" value="1"/>
</dbReference>
<proteinExistence type="inferred from homology"/>
<keyword evidence="2" id="KW-0456">Lyase</keyword>
<dbReference type="GO" id="GO:0016829">
    <property type="term" value="F:lyase activity"/>
    <property type="evidence" value="ECO:0007669"/>
    <property type="project" value="UniProtKB-KW"/>
</dbReference>
<dbReference type="InterPro" id="IPR054545">
    <property type="entry name" value="ApeI-like"/>
</dbReference>
<reference evidence="5 6" key="1">
    <citation type="submission" date="2017-09" db="EMBL/GenBank/DDBJ databases">
        <authorList>
            <person name="Ehlers B."/>
            <person name="Leendertz F.H."/>
        </authorList>
    </citation>
    <scope>NUCLEOTIDE SEQUENCE [LARGE SCALE GENOMIC DNA]</scope>
    <source>
        <strain evidence="5 6">CGMCC 4.7095</strain>
    </source>
</reference>
<protein>
    <submittedName>
        <fullName evidence="5">3-hydroxyacyl-[acyl-carrier-protein] dehydratase</fullName>
    </submittedName>
</protein>
<dbReference type="EMBL" id="OCNE01000006">
    <property type="protein sequence ID" value="SOD62589.1"/>
    <property type="molecule type" value="Genomic_DNA"/>
</dbReference>
<sequence length="172" mass="17175">MVTTDAATAPAAGTVPYAGPVAGPVRVLARETDGAGGTAVAALTVTAGEPVLPGHYPGFPIFPGVCLVECVRLAAEATAPAPLAPADGGPTGMAEIESTRFTGPVFPGDEVTIALDWRRKATGWQCRAVLTGPRGEAAKVRLRFEPPGGEKSGADGQSPGGEKSPSGEEGTA</sequence>
<keyword evidence="6" id="KW-1185">Reference proteome</keyword>
<dbReference type="RefSeq" id="WP_097231059.1">
    <property type="nucleotide sequence ID" value="NZ_OCNE01000006.1"/>
</dbReference>
<organism evidence="5 6">
    <name type="scientific">Streptomyces zhaozhouensis</name>
    <dbReference type="NCBI Taxonomy" id="1300267"/>
    <lineage>
        <taxon>Bacteria</taxon>
        <taxon>Bacillati</taxon>
        <taxon>Actinomycetota</taxon>
        <taxon>Actinomycetes</taxon>
        <taxon>Kitasatosporales</taxon>
        <taxon>Streptomycetaceae</taxon>
        <taxon>Streptomyces</taxon>
    </lineage>
</organism>
<comment type="similarity">
    <text evidence="1">Belongs to the thioester dehydratase family. FabZ subfamily.</text>
</comment>
<evidence type="ECO:0000256" key="2">
    <source>
        <dbReference type="ARBA" id="ARBA00023239"/>
    </source>
</evidence>
<accession>A0A286DV82</accession>
<dbReference type="InterPro" id="IPR013114">
    <property type="entry name" value="FabA_FabZ"/>
</dbReference>
<dbReference type="Pfam" id="PF22818">
    <property type="entry name" value="ApeI-like"/>
    <property type="match status" value="1"/>
</dbReference>
<name>A0A286DV82_9ACTN</name>
<dbReference type="InterPro" id="IPR029069">
    <property type="entry name" value="HotDog_dom_sf"/>
</dbReference>